<keyword evidence="2" id="KW-1185">Reference proteome</keyword>
<organism evidence="1 2">
    <name type="scientific">Prosthecobacter algae</name>
    <dbReference type="NCBI Taxonomy" id="1144682"/>
    <lineage>
        <taxon>Bacteria</taxon>
        <taxon>Pseudomonadati</taxon>
        <taxon>Verrucomicrobiota</taxon>
        <taxon>Verrucomicrobiia</taxon>
        <taxon>Verrucomicrobiales</taxon>
        <taxon>Verrucomicrobiaceae</taxon>
        <taxon>Prosthecobacter</taxon>
    </lineage>
</organism>
<dbReference type="RefSeq" id="WP_345735669.1">
    <property type="nucleotide sequence ID" value="NZ_BAABIA010000003.1"/>
</dbReference>
<dbReference type="InterPro" id="IPR053738">
    <property type="entry name" value="Lambda_capsid_assembly"/>
</dbReference>
<gene>
    <name evidence="1" type="ORF">GCM10023213_14080</name>
</gene>
<accession>A0ABP9NYW3</accession>
<reference evidence="2" key="1">
    <citation type="journal article" date="2019" name="Int. J. Syst. Evol. Microbiol.">
        <title>The Global Catalogue of Microorganisms (GCM) 10K type strain sequencing project: providing services to taxonomists for standard genome sequencing and annotation.</title>
        <authorList>
            <consortium name="The Broad Institute Genomics Platform"/>
            <consortium name="The Broad Institute Genome Sequencing Center for Infectious Disease"/>
            <person name="Wu L."/>
            <person name="Ma J."/>
        </authorList>
    </citation>
    <scope>NUCLEOTIDE SEQUENCE [LARGE SCALE GENOMIC DNA]</scope>
    <source>
        <strain evidence="2">JCM 18053</strain>
    </source>
</reference>
<dbReference type="EMBL" id="BAABIA010000003">
    <property type="protein sequence ID" value="GAA5137426.1"/>
    <property type="molecule type" value="Genomic_DNA"/>
</dbReference>
<evidence type="ECO:0000313" key="2">
    <source>
        <dbReference type="Proteomes" id="UP001499852"/>
    </source>
</evidence>
<protein>
    <submittedName>
        <fullName evidence="1">Uncharacterized protein</fullName>
    </submittedName>
</protein>
<name>A0ABP9NYW3_9BACT</name>
<comment type="caution">
    <text evidence="1">The sequence shown here is derived from an EMBL/GenBank/DDBJ whole genome shotgun (WGS) entry which is preliminary data.</text>
</comment>
<dbReference type="Gene3D" id="3.90.1690.10">
    <property type="entry name" value="phage-related protein like domain"/>
    <property type="match status" value="1"/>
</dbReference>
<sequence>MKFIPDPGAGSAQAGLFYGVNEAHITEAIKLGNVYAANDGNLDASPLGLSQPLTQYVTGIQDEEGLDVLLESIAPSVPVGRRFSYLNETESEAMQKRDLAAITRPIHGEFPILRPTGSQTDGSTDNIGLCMYVDIDQGGLLPAVQQRKVASLRNMIYRSQIADALAKIDAAAVGDTTKNWGDSASDPDSDIDEMIDAGGDAGGEDNNIVVFGHGAFRKRRRAYRQAARLNSNADANALPDELRDLYQVDRVVNIRSRYRTSATATARLLADKVYTYNARPGMTEMDSSHIKRFVTMTESGMLRVFIGVESHRVKIIVDGYQRNTITRALGIRKRAVTYS</sequence>
<evidence type="ECO:0000313" key="1">
    <source>
        <dbReference type="EMBL" id="GAA5137426.1"/>
    </source>
</evidence>
<proteinExistence type="predicted"/>
<dbReference type="Proteomes" id="UP001499852">
    <property type="component" value="Unassembled WGS sequence"/>
</dbReference>